<evidence type="ECO:0000256" key="1">
    <source>
        <dbReference type="ARBA" id="ARBA00006754"/>
    </source>
</evidence>
<feature type="domain" description="Purine catabolism PurC-like" evidence="2">
    <location>
        <begin position="19"/>
        <end position="139"/>
    </location>
</feature>
<evidence type="ECO:0000313" key="6">
    <source>
        <dbReference type="Proteomes" id="UP000198649"/>
    </source>
</evidence>
<evidence type="ECO:0000259" key="4">
    <source>
        <dbReference type="Pfam" id="PF17853"/>
    </source>
</evidence>
<comment type="similarity">
    <text evidence="1">Belongs to the CdaR family.</text>
</comment>
<dbReference type="InterPro" id="IPR051448">
    <property type="entry name" value="CdaR-like_regulators"/>
</dbReference>
<dbReference type="Gene3D" id="1.10.10.2840">
    <property type="entry name" value="PucR C-terminal helix-turn-helix domain"/>
    <property type="match status" value="1"/>
</dbReference>
<reference evidence="5 6" key="1">
    <citation type="submission" date="2016-10" db="EMBL/GenBank/DDBJ databases">
        <authorList>
            <person name="de Groot N.N."/>
        </authorList>
    </citation>
    <scope>NUCLEOTIDE SEQUENCE [LARGE SCALE GENOMIC DNA]</scope>
    <source>
        <strain evidence="5 6">CGMCC 1.11156</strain>
    </source>
</reference>
<proteinExistence type="inferred from homology"/>
<dbReference type="InterPro" id="IPR041522">
    <property type="entry name" value="CdaR_GGDEF"/>
</dbReference>
<keyword evidence="6" id="KW-1185">Reference proteome</keyword>
<dbReference type="STRING" id="1005945.SAMN05216561_1333"/>
<dbReference type="InterPro" id="IPR012914">
    <property type="entry name" value="PucR_dom"/>
</dbReference>
<feature type="domain" description="CdaR GGDEF-like" evidence="4">
    <location>
        <begin position="299"/>
        <end position="413"/>
    </location>
</feature>
<dbReference type="OrthoDB" id="2973014at2"/>
<dbReference type="PANTHER" id="PTHR33744">
    <property type="entry name" value="CARBOHYDRATE DIACID REGULATOR"/>
    <property type="match status" value="1"/>
</dbReference>
<evidence type="ECO:0000313" key="5">
    <source>
        <dbReference type="EMBL" id="SFJ46066.1"/>
    </source>
</evidence>
<dbReference type="Proteomes" id="UP000198649">
    <property type="component" value="Unassembled WGS sequence"/>
</dbReference>
<dbReference type="Pfam" id="PF17853">
    <property type="entry name" value="GGDEF_2"/>
    <property type="match status" value="1"/>
</dbReference>
<dbReference type="PANTHER" id="PTHR33744:SF1">
    <property type="entry name" value="DNA-BINDING TRANSCRIPTIONAL ACTIVATOR ADER"/>
    <property type="match status" value="1"/>
</dbReference>
<name>A0A1I3RLM3_9ACTN</name>
<dbReference type="InterPro" id="IPR025736">
    <property type="entry name" value="PucR_C-HTH_dom"/>
</dbReference>
<dbReference type="AlphaFoldDB" id="A0A1I3RLM3"/>
<sequence>MSLPDRLPLQTVALPTLSEVLEMPLVRAGRVRVLAGHDVLDRAVHWVHPAELTDIAPLLRGGELVLTTGIALPEDPAGLASYATSLAAAGAAGLLVELGRRWATELPASLVDACHASGLPLVTLQHEVPFARIAQVLGERIVDARLGELQAVEHLHEVFTELTLDDAGPTEVLEAVHRLSGRTVVLEDEQHRVLDYVLAADATGEWLEAWDRRSRRVDVPERTGWDAAQEALVTGVGRPGRATGRLLLHTSTAPPARFVSLLERAAATIAVQRTQARDRDTLVRRTHLALVLGLLADPSSPDLPRRCELAGLPVSRRTLVGVSMRPVSAPTAEVIAAVIAAGHRLRLPLVAAEIDRDVRVLLSLRTGDDQAVVTAALLARVGSVAPVRMTAGRAVHDLGHVDRSLQEAQHVLESLAGTSASADVVHRIEDAHVRGLVALLQRDARLTDFARRELAPLKSHDAASSRPLLEVVRSLLLHPAGKSGAAAAIHLSRPAFYKRLAQAESLLGVSLDDPETRLSLHLALLIDELET</sequence>
<organism evidence="5 6">
    <name type="scientific">Nocardioides psychrotolerans</name>
    <dbReference type="NCBI Taxonomy" id="1005945"/>
    <lineage>
        <taxon>Bacteria</taxon>
        <taxon>Bacillati</taxon>
        <taxon>Actinomycetota</taxon>
        <taxon>Actinomycetes</taxon>
        <taxon>Propionibacteriales</taxon>
        <taxon>Nocardioidaceae</taxon>
        <taxon>Nocardioides</taxon>
    </lineage>
</organism>
<dbReference type="RefSeq" id="WP_091117637.1">
    <property type="nucleotide sequence ID" value="NZ_BKAF01000060.1"/>
</dbReference>
<dbReference type="Pfam" id="PF07905">
    <property type="entry name" value="PucR"/>
    <property type="match status" value="1"/>
</dbReference>
<evidence type="ECO:0000259" key="2">
    <source>
        <dbReference type="Pfam" id="PF07905"/>
    </source>
</evidence>
<dbReference type="Pfam" id="PF13556">
    <property type="entry name" value="HTH_30"/>
    <property type="match status" value="1"/>
</dbReference>
<protein>
    <submittedName>
        <fullName evidence="5">Purine catabolism regulatory protein</fullName>
    </submittedName>
</protein>
<dbReference type="InterPro" id="IPR042070">
    <property type="entry name" value="PucR_C-HTH_sf"/>
</dbReference>
<dbReference type="EMBL" id="FOQG01000033">
    <property type="protein sequence ID" value="SFJ46066.1"/>
    <property type="molecule type" value="Genomic_DNA"/>
</dbReference>
<accession>A0A1I3RLM3</accession>
<gene>
    <name evidence="5" type="ORF">SAMN05216561_1333</name>
</gene>
<feature type="domain" description="PucR C-terminal helix-turn-helix" evidence="3">
    <location>
        <begin position="468"/>
        <end position="526"/>
    </location>
</feature>
<evidence type="ECO:0000259" key="3">
    <source>
        <dbReference type="Pfam" id="PF13556"/>
    </source>
</evidence>